<feature type="compositionally biased region" description="Basic and acidic residues" evidence="1">
    <location>
        <begin position="29"/>
        <end position="42"/>
    </location>
</feature>
<evidence type="ECO:0000313" key="2">
    <source>
        <dbReference type="EMBL" id="NEK24202.1"/>
    </source>
</evidence>
<dbReference type="RefSeq" id="WP_164355129.1">
    <property type="nucleotide sequence ID" value="NZ_JAABNT010000013.1"/>
</dbReference>
<proteinExistence type="predicted"/>
<accession>A0A6P0CDG8</accession>
<evidence type="ECO:0000256" key="1">
    <source>
        <dbReference type="SAM" id="MobiDB-lite"/>
    </source>
</evidence>
<evidence type="ECO:0000313" key="3">
    <source>
        <dbReference type="Proteomes" id="UP000468591"/>
    </source>
</evidence>
<reference evidence="2 3" key="1">
    <citation type="submission" date="2020-01" db="EMBL/GenBank/DDBJ databases">
        <title>Sulfitobacter sediminilitoris sp. nov., isolated from a tidal flat.</title>
        <authorList>
            <person name="Park S."/>
            <person name="Yoon J.-H."/>
        </authorList>
    </citation>
    <scope>NUCLEOTIDE SEQUENCE [LARGE SCALE GENOMIC DNA]</scope>
    <source>
        <strain evidence="2 3">JBTF-M27</strain>
    </source>
</reference>
<protein>
    <submittedName>
        <fullName evidence="2">Uncharacterized protein</fullName>
    </submittedName>
</protein>
<dbReference type="AlphaFoldDB" id="A0A6P0CDG8"/>
<name>A0A6P0CDG8_9RHOB</name>
<gene>
    <name evidence="2" type="ORF">GV827_17590</name>
</gene>
<dbReference type="EMBL" id="JAABNT010000013">
    <property type="protein sequence ID" value="NEK24202.1"/>
    <property type="molecule type" value="Genomic_DNA"/>
</dbReference>
<keyword evidence="3" id="KW-1185">Reference proteome</keyword>
<sequence length="51" mass="6099">MDKDEHLQRHLDLCQRVFQRMLAERSWPWKEDVDSTEPKDVIESGDISNDV</sequence>
<comment type="caution">
    <text evidence="2">The sequence shown here is derived from an EMBL/GenBank/DDBJ whole genome shotgun (WGS) entry which is preliminary data.</text>
</comment>
<organism evidence="2 3">
    <name type="scientific">Sulfitobacter sediminilitoris</name>
    <dbReference type="NCBI Taxonomy" id="2698830"/>
    <lineage>
        <taxon>Bacteria</taxon>
        <taxon>Pseudomonadati</taxon>
        <taxon>Pseudomonadota</taxon>
        <taxon>Alphaproteobacteria</taxon>
        <taxon>Rhodobacterales</taxon>
        <taxon>Roseobacteraceae</taxon>
        <taxon>Sulfitobacter</taxon>
    </lineage>
</organism>
<feature type="region of interest" description="Disordered" evidence="1">
    <location>
        <begin position="29"/>
        <end position="51"/>
    </location>
</feature>
<dbReference type="Proteomes" id="UP000468591">
    <property type="component" value="Unassembled WGS sequence"/>
</dbReference>